<evidence type="ECO:0000256" key="8">
    <source>
        <dbReference type="SAM" id="Phobius"/>
    </source>
</evidence>
<name>A0A9W6LUY6_9HYPH</name>
<reference evidence="9" key="1">
    <citation type="journal article" date="2023" name="Int. J. Syst. Evol. Microbiol.">
        <title>Methylocystis iwaonis sp. nov., a type II methane-oxidizing bacterium from surface soil of a rice paddy field in Japan, and emended description of the genus Methylocystis (ex Whittenbury et al. 1970) Bowman et al. 1993.</title>
        <authorList>
            <person name="Kaise H."/>
            <person name="Sawadogo J.B."/>
            <person name="Alam M.S."/>
            <person name="Ueno C."/>
            <person name="Dianou D."/>
            <person name="Shinjo R."/>
            <person name="Asakawa S."/>
        </authorList>
    </citation>
    <scope>NUCLEOTIDE SEQUENCE</scope>
    <source>
        <strain evidence="9">LMG27198</strain>
    </source>
</reference>
<dbReference type="NCBIfam" id="NF038091">
    <property type="entry name" value="T4SS_VirB10"/>
    <property type="match status" value="1"/>
</dbReference>
<gene>
    <name evidence="9" type="primary">virB10</name>
    <name evidence="9" type="ORF">LMG27198_50290</name>
</gene>
<keyword evidence="10" id="KW-1185">Reference proteome</keyword>
<dbReference type="CDD" id="cd16429">
    <property type="entry name" value="VirB10"/>
    <property type="match status" value="1"/>
</dbReference>
<protein>
    <submittedName>
        <fullName evidence="9">Type IV secretion protein VirB10</fullName>
    </submittedName>
</protein>
<comment type="caution">
    <text evidence="9">The sequence shown here is derived from an EMBL/GenBank/DDBJ whole genome shotgun (WGS) entry which is preliminary data.</text>
</comment>
<keyword evidence="4 8" id="KW-0812">Transmembrane</keyword>
<dbReference type="InterPro" id="IPR005498">
    <property type="entry name" value="T4SS_VirB10/TraB/TrbI"/>
</dbReference>
<feature type="region of interest" description="Disordered" evidence="7">
    <location>
        <begin position="360"/>
        <end position="381"/>
    </location>
</feature>
<dbReference type="EMBL" id="BSEC01000007">
    <property type="protein sequence ID" value="GLI96037.1"/>
    <property type="molecule type" value="Genomic_DNA"/>
</dbReference>
<keyword evidence="5 8" id="KW-1133">Transmembrane helix</keyword>
<evidence type="ECO:0000256" key="2">
    <source>
        <dbReference type="ARBA" id="ARBA00010265"/>
    </source>
</evidence>
<feature type="region of interest" description="Disordered" evidence="7">
    <location>
        <begin position="1"/>
        <end position="21"/>
    </location>
</feature>
<proteinExistence type="inferred from homology"/>
<dbReference type="Gene3D" id="2.40.128.260">
    <property type="entry name" value="Type IV secretion system, VirB10/TraB/TrbI"/>
    <property type="match status" value="1"/>
</dbReference>
<evidence type="ECO:0000256" key="6">
    <source>
        <dbReference type="ARBA" id="ARBA00023136"/>
    </source>
</evidence>
<evidence type="ECO:0000256" key="5">
    <source>
        <dbReference type="ARBA" id="ARBA00022989"/>
    </source>
</evidence>
<dbReference type="GO" id="GO:0005886">
    <property type="term" value="C:plasma membrane"/>
    <property type="evidence" value="ECO:0007669"/>
    <property type="project" value="UniProtKB-SubCell"/>
</dbReference>
<dbReference type="InterPro" id="IPR042217">
    <property type="entry name" value="T4SS_VirB10/TrbI"/>
</dbReference>
<dbReference type="RefSeq" id="WP_281807158.1">
    <property type="nucleotide sequence ID" value="NZ_BSEC01000007.1"/>
</dbReference>
<dbReference type="AlphaFoldDB" id="A0A9W6LUY6"/>
<feature type="transmembrane region" description="Helical" evidence="8">
    <location>
        <begin position="33"/>
        <end position="51"/>
    </location>
</feature>
<accession>A0A9W6LUY6</accession>
<keyword evidence="3" id="KW-1003">Cell membrane</keyword>
<organism evidence="9 10">
    <name type="scientific">Methylocystis echinoides</name>
    <dbReference type="NCBI Taxonomy" id="29468"/>
    <lineage>
        <taxon>Bacteria</taxon>
        <taxon>Pseudomonadati</taxon>
        <taxon>Pseudomonadota</taxon>
        <taxon>Alphaproteobacteria</taxon>
        <taxon>Hyphomicrobiales</taxon>
        <taxon>Methylocystaceae</taxon>
        <taxon>Methylocystis</taxon>
    </lineage>
</organism>
<comment type="similarity">
    <text evidence="2">Belongs to the TrbI/VirB10 family.</text>
</comment>
<dbReference type="InterPro" id="IPR047695">
    <property type="entry name" value="T4SS_VirB10/PtlG"/>
</dbReference>
<evidence type="ECO:0000256" key="1">
    <source>
        <dbReference type="ARBA" id="ARBA00004162"/>
    </source>
</evidence>
<evidence type="ECO:0000256" key="7">
    <source>
        <dbReference type="SAM" id="MobiDB-lite"/>
    </source>
</evidence>
<sequence>MTEAQTDALPGERGISPVAGGNDDRARATLQRGVGAVALTVFAALIIWGTWKGERKANDPAPNKFMIRQAAAFEPAREPPAPKPADVTGSIPLPAPAALTSSVPDQLMESARRAPVLAYNRPLQTRAAQNPLTNELGPYPNGSGEPGPRNELLDKLQPTPLEGVRASRLPNRNLLVAQGTPIPCVLETAMSSDVPGFVSCVVLRDVMSDSGNVVLMEKGTQIVGEYRATVRRGSQRLFVLWTRAKTPTGVIVALASPGTDALGRAGFDGEIDTHFWQRFGGALLLSVVGDAAAIGRQQLQSNDIQIVNAPGAMNTGAAVAVQNSIDIPPTLTKNQGELVNVLVARDLDFSSVYRLRRIVTPPPPFERPTPGAAAPALVTKP</sequence>
<evidence type="ECO:0000313" key="9">
    <source>
        <dbReference type="EMBL" id="GLI96037.1"/>
    </source>
</evidence>
<feature type="region of interest" description="Disordered" evidence="7">
    <location>
        <begin position="125"/>
        <end position="155"/>
    </location>
</feature>
<evidence type="ECO:0000256" key="4">
    <source>
        <dbReference type="ARBA" id="ARBA00022692"/>
    </source>
</evidence>
<keyword evidence="6 8" id="KW-0472">Membrane</keyword>
<evidence type="ECO:0000313" key="10">
    <source>
        <dbReference type="Proteomes" id="UP001144323"/>
    </source>
</evidence>
<evidence type="ECO:0000256" key="3">
    <source>
        <dbReference type="ARBA" id="ARBA00022475"/>
    </source>
</evidence>
<dbReference type="Proteomes" id="UP001144323">
    <property type="component" value="Unassembled WGS sequence"/>
</dbReference>
<dbReference type="Pfam" id="PF03743">
    <property type="entry name" value="TrbI"/>
    <property type="match status" value="1"/>
</dbReference>
<comment type="subcellular location">
    <subcellularLocation>
        <location evidence="1">Cell membrane</location>
        <topology evidence="1">Single-pass membrane protein</topology>
    </subcellularLocation>
</comment>